<reference evidence="2" key="2">
    <citation type="submission" date="2018-04" db="EMBL/GenBank/DDBJ databases">
        <title>OnivRS2 (Oryza nivara Reference Sequence Version 2).</title>
        <authorList>
            <person name="Zhang J."/>
            <person name="Kudrna D."/>
            <person name="Lee S."/>
            <person name="Talag J."/>
            <person name="Rajasekar S."/>
            <person name="Welchert J."/>
            <person name="Hsing Y.-I."/>
            <person name="Wing R.A."/>
        </authorList>
    </citation>
    <scope>NUCLEOTIDE SEQUENCE [LARGE SCALE GENOMIC DNA]</scope>
    <source>
        <strain evidence="2">SL10</strain>
    </source>
</reference>
<dbReference type="Gramene" id="ONIVA08G04980.1">
    <property type="protein sequence ID" value="ONIVA08G04980.1"/>
    <property type="gene ID" value="ONIVA08G04980"/>
</dbReference>
<protein>
    <submittedName>
        <fullName evidence="2">Uncharacterized protein</fullName>
    </submittedName>
</protein>
<organism evidence="2">
    <name type="scientific">Oryza nivara</name>
    <name type="common">Indian wild rice</name>
    <name type="synonym">Oryza sativa f. spontanea</name>
    <dbReference type="NCBI Taxonomy" id="4536"/>
    <lineage>
        <taxon>Eukaryota</taxon>
        <taxon>Viridiplantae</taxon>
        <taxon>Streptophyta</taxon>
        <taxon>Embryophyta</taxon>
        <taxon>Tracheophyta</taxon>
        <taxon>Spermatophyta</taxon>
        <taxon>Magnoliopsida</taxon>
        <taxon>Liliopsida</taxon>
        <taxon>Poales</taxon>
        <taxon>Poaceae</taxon>
        <taxon>BOP clade</taxon>
        <taxon>Oryzoideae</taxon>
        <taxon>Oryzeae</taxon>
        <taxon>Oryzinae</taxon>
        <taxon>Oryza</taxon>
    </lineage>
</organism>
<evidence type="ECO:0000313" key="2">
    <source>
        <dbReference type="EnsemblPlants" id="ONIVA08G04980.1"/>
    </source>
</evidence>
<dbReference type="EnsemblPlants" id="ONIVA08G04980.1">
    <property type="protein sequence ID" value="ONIVA08G04980.1"/>
    <property type="gene ID" value="ONIVA08G04980"/>
</dbReference>
<evidence type="ECO:0000313" key="3">
    <source>
        <dbReference type="Proteomes" id="UP000006591"/>
    </source>
</evidence>
<name>A0A0E0I7Y3_ORYNI</name>
<sequence>MDVCQLINLYMELWDDDMPAGMLRRVIRRLGMASAAVAVAALEGAQGRRRRRAGSSGAGGAVLLPALASFVLLLHGVAMVLLSVCGVRAAARGPGDGARRRRCRLARAVARASLTPFLLLRQLVGGGDDARARQLVGTTTTTRWLNGRDDYDTKRCPEVVAAIGIADRCAGGQHM</sequence>
<dbReference type="OMA" id="YMELWDD"/>
<feature type="transmembrane region" description="Helical" evidence="1">
    <location>
        <begin position="57"/>
        <end position="82"/>
    </location>
</feature>
<reference evidence="2" key="1">
    <citation type="submission" date="2015-04" db="UniProtKB">
        <authorList>
            <consortium name="EnsemblPlants"/>
        </authorList>
    </citation>
    <scope>IDENTIFICATION</scope>
    <source>
        <strain evidence="2">SL10</strain>
    </source>
</reference>
<proteinExistence type="predicted"/>
<accession>A0A0E0I7Y3</accession>
<evidence type="ECO:0000256" key="1">
    <source>
        <dbReference type="SAM" id="Phobius"/>
    </source>
</evidence>
<keyword evidence="1" id="KW-0472">Membrane</keyword>
<dbReference type="HOGENOM" id="CLU_131187_0_0_1"/>
<dbReference type="Proteomes" id="UP000006591">
    <property type="component" value="Chromosome 8"/>
</dbReference>
<keyword evidence="3" id="KW-1185">Reference proteome</keyword>
<keyword evidence="1" id="KW-0812">Transmembrane</keyword>
<dbReference type="AlphaFoldDB" id="A0A0E0I7Y3"/>
<keyword evidence="1" id="KW-1133">Transmembrane helix</keyword>